<proteinExistence type="predicted"/>
<dbReference type="OrthoDB" id="2739873at2759"/>
<accession>A0A5C2RQ89</accession>
<evidence type="ECO:0000313" key="3">
    <source>
        <dbReference type="Proteomes" id="UP000313359"/>
    </source>
</evidence>
<feature type="transmembrane region" description="Helical" evidence="1">
    <location>
        <begin position="315"/>
        <end position="338"/>
    </location>
</feature>
<keyword evidence="1" id="KW-0472">Membrane</keyword>
<feature type="transmembrane region" description="Helical" evidence="1">
    <location>
        <begin position="40"/>
        <end position="64"/>
    </location>
</feature>
<dbReference type="EMBL" id="ML122315">
    <property type="protein sequence ID" value="RPD53782.1"/>
    <property type="molecule type" value="Genomic_DNA"/>
</dbReference>
<evidence type="ECO:0000256" key="1">
    <source>
        <dbReference type="SAM" id="Phobius"/>
    </source>
</evidence>
<dbReference type="Proteomes" id="UP000313359">
    <property type="component" value="Unassembled WGS sequence"/>
</dbReference>
<keyword evidence="1" id="KW-0812">Transmembrane</keyword>
<reference evidence="2" key="1">
    <citation type="journal article" date="2018" name="Genome Biol. Evol.">
        <title>Genomics and development of Lentinus tigrinus, a white-rot wood-decaying mushroom with dimorphic fruiting bodies.</title>
        <authorList>
            <person name="Wu B."/>
            <person name="Xu Z."/>
            <person name="Knudson A."/>
            <person name="Carlson A."/>
            <person name="Chen N."/>
            <person name="Kovaka S."/>
            <person name="LaButti K."/>
            <person name="Lipzen A."/>
            <person name="Pennachio C."/>
            <person name="Riley R."/>
            <person name="Schakwitz W."/>
            <person name="Umezawa K."/>
            <person name="Ohm R.A."/>
            <person name="Grigoriev I.V."/>
            <person name="Nagy L.G."/>
            <person name="Gibbons J."/>
            <person name="Hibbett D."/>
        </authorList>
    </citation>
    <scope>NUCLEOTIDE SEQUENCE [LARGE SCALE GENOMIC DNA]</scope>
    <source>
        <strain evidence="2">ALCF2SS1-6</strain>
    </source>
</reference>
<feature type="transmembrane region" description="Helical" evidence="1">
    <location>
        <begin position="237"/>
        <end position="254"/>
    </location>
</feature>
<dbReference type="AlphaFoldDB" id="A0A5C2RQ89"/>
<name>A0A5C2RQ89_9APHY</name>
<keyword evidence="3" id="KW-1185">Reference proteome</keyword>
<organism evidence="2 3">
    <name type="scientific">Lentinus tigrinus ALCF2SS1-6</name>
    <dbReference type="NCBI Taxonomy" id="1328759"/>
    <lineage>
        <taxon>Eukaryota</taxon>
        <taxon>Fungi</taxon>
        <taxon>Dikarya</taxon>
        <taxon>Basidiomycota</taxon>
        <taxon>Agaricomycotina</taxon>
        <taxon>Agaricomycetes</taxon>
        <taxon>Polyporales</taxon>
        <taxon>Polyporaceae</taxon>
        <taxon>Lentinus</taxon>
    </lineage>
</organism>
<protein>
    <submittedName>
        <fullName evidence="2">Uncharacterized protein</fullName>
    </submittedName>
</protein>
<evidence type="ECO:0000313" key="2">
    <source>
        <dbReference type="EMBL" id="RPD53782.1"/>
    </source>
</evidence>
<feature type="transmembrane region" description="Helical" evidence="1">
    <location>
        <begin position="274"/>
        <end position="295"/>
    </location>
</feature>
<sequence>MDGGNFDQSQVKVLQSIVISVGHKARSLHEWWHTLGQTSIYLAMQTSALVVSTLLTAVLTYLVVSRRLKESYPALAIWFIPKWVTGVTIWLKALSNAVQDYALLGMYIPGISNGMDAAEGCLAGTICESGDFLSLSQPLYTGHGCVGTALKDAIGLIQDAMLCAYLLLHVVPDFGSGKLMKGVVVAPFLSVCVSVLLHVKETCLPEDLILNNGERMQRTWQMRIFEPRRIDPATAKFIWLLHTVALVLLALWAWKHRQSYIDTLRGSAEAGYGWIKTLLVMYAIPPAVMAVLVHVQIRTCDMNTVTSTCPLWLHALFGSIYSFVTPLLDIWPGLVLIVQRLRLPDTILPVAQEKESRDRDVRAVSIAPSQEDSGGSLGCCGIR</sequence>
<gene>
    <name evidence="2" type="ORF">L227DRAFT_581035</name>
</gene>
<keyword evidence="1" id="KW-1133">Transmembrane helix</keyword>